<dbReference type="eggNOG" id="KOG0192">
    <property type="taxonomic scope" value="Eukaryota"/>
</dbReference>
<evidence type="ECO:0000313" key="3">
    <source>
        <dbReference type="EMBL" id="EAY00948.1"/>
    </source>
</evidence>
<dbReference type="InParanoid" id="A2F2C9"/>
<dbReference type="SMART" id="SM00671">
    <property type="entry name" value="SEL1"/>
    <property type="match status" value="6"/>
</dbReference>
<organism evidence="3 4">
    <name type="scientific">Trichomonas vaginalis (strain ATCC PRA-98 / G3)</name>
    <dbReference type="NCBI Taxonomy" id="412133"/>
    <lineage>
        <taxon>Eukaryota</taxon>
        <taxon>Metamonada</taxon>
        <taxon>Parabasalia</taxon>
        <taxon>Trichomonadida</taxon>
        <taxon>Trichomonadidae</taxon>
        <taxon>Trichomonas</taxon>
    </lineage>
</organism>
<dbReference type="InterPro" id="IPR050767">
    <property type="entry name" value="Sel1_AlgK"/>
</dbReference>
<dbReference type="AlphaFoldDB" id="A2F2C9"/>
<gene>
    <name evidence="3" type="ORF">TVAG_493210</name>
</gene>
<sequence>MGIELSVAENPASQMDTPLYNYLVPVETFRPLEVIYENPLGNVTKMRDENDNNTEYLVKTIYLDMGQMLNSIAFFEEVQNLSLSFHPTILPFAGFSVSNPHSGRRPCVAFDSYSGMSLSGILEMEANKVAPENWNLTSKIITAFGIALGLNYMHSYNFIHGNLNADSIVFGDELWPYIANFSLNNFFDEDSLALIAPKKQLLWRAPELNLQSDKTLKADVYAFGMLVFHIFCGKTFYEQVENSPGIYEKIHSATRPKIANDVPNEIKKIIQFCWAPDPNGRPTMANVVRLFEESVGAIPNINISELEKFREKVKNLTNDIGKARNAMIAAAGGDSGAQNNYGVMLLNGKGVRKNIAAAARYFQQSAENDCIEGMNNYAYALENGAGITKDIDLAAKYFKMAADKGFKNAQNSYAQMLYKGNGVAKNTTEAAKYFKMAAQQNSSPAQYRLGLLHETGEGTTLNCNESLKCYKAAAVQKYPPAMYRYSYLVINGKVDDKNMTEAYKNILASAQMGYPRSFCVLGAMHVIGEGAPKNIEAAKKQFEKAIEKKENSGHFGLFLLDLLRKDKEMALKDLSAANDAGYYDAQQVYSAYNNVEVKQETEDEATKGNLEKESVIPLHLILKGSQIAPTINGIVAALKEL</sequence>
<dbReference type="Proteomes" id="UP000001542">
    <property type="component" value="Unassembled WGS sequence"/>
</dbReference>
<dbReference type="SUPFAM" id="SSF56112">
    <property type="entry name" value="Protein kinase-like (PK-like)"/>
    <property type="match status" value="1"/>
</dbReference>
<accession>A2F2C9</accession>
<proteinExistence type="inferred from homology"/>
<dbReference type="Gene3D" id="1.25.40.10">
    <property type="entry name" value="Tetratricopeptide repeat domain"/>
    <property type="match status" value="1"/>
</dbReference>
<dbReference type="InterPro" id="IPR001245">
    <property type="entry name" value="Ser-Thr/Tyr_kinase_cat_dom"/>
</dbReference>
<dbReference type="Pfam" id="PF08238">
    <property type="entry name" value="Sel1"/>
    <property type="match status" value="6"/>
</dbReference>
<keyword evidence="3" id="KW-0418">Kinase</keyword>
<dbReference type="RefSeq" id="XP_001330033.1">
    <property type="nucleotide sequence ID" value="XM_001329998.1"/>
</dbReference>
<keyword evidence="3" id="KW-0808">Transferase</keyword>
<dbReference type="PROSITE" id="PS50011">
    <property type="entry name" value="PROTEIN_KINASE_DOM"/>
    <property type="match status" value="1"/>
</dbReference>
<reference evidence="3" key="1">
    <citation type="submission" date="2006-10" db="EMBL/GenBank/DDBJ databases">
        <authorList>
            <person name="Amadeo P."/>
            <person name="Zhao Q."/>
            <person name="Wortman J."/>
            <person name="Fraser-Liggett C."/>
            <person name="Carlton J."/>
        </authorList>
    </citation>
    <scope>NUCLEOTIDE SEQUENCE</scope>
    <source>
        <strain evidence="3">G3</strain>
    </source>
</reference>
<dbReference type="GO" id="GO:0005524">
    <property type="term" value="F:ATP binding"/>
    <property type="evidence" value="ECO:0007669"/>
    <property type="project" value="InterPro"/>
</dbReference>
<evidence type="ECO:0000313" key="4">
    <source>
        <dbReference type="Proteomes" id="UP000001542"/>
    </source>
</evidence>
<dbReference type="STRING" id="5722.A2F2C9"/>
<protein>
    <submittedName>
        <fullName evidence="3">TK family protein kinase</fullName>
    </submittedName>
</protein>
<dbReference type="SMR" id="A2F2C9"/>
<dbReference type="eggNOG" id="KOG1550">
    <property type="taxonomic scope" value="Eukaryota"/>
</dbReference>
<dbReference type="GO" id="GO:0005789">
    <property type="term" value="C:endoplasmic reticulum membrane"/>
    <property type="evidence" value="ECO:0000318"/>
    <property type="project" value="GO_Central"/>
</dbReference>
<comment type="similarity">
    <text evidence="1">Belongs to the sel-1 family.</text>
</comment>
<dbReference type="Gene3D" id="1.10.510.10">
    <property type="entry name" value="Transferase(Phosphotransferase) domain 1"/>
    <property type="match status" value="1"/>
</dbReference>
<dbReference type="InterPro" id="IPR000719">
    <property type="entry name" value="Prot_kinase_dom"/>
</dbReference>
<name>A2F2C9_TRIV3</name>
<dbReference type="PANTHER" id="PTHR11102">
    <property type="entry name" value="SEL-1-LIKE PROTEIN"/>
    <property type="match status" value="1"/>
</dbReference>
<keyword evidence="4" id="KW-1185">Reference proteome</keyword>
<dbReference type="InterPro" id="IPR006597">
    <property type="entry name" value="Sel1-like"/>
</dbReference>
<dbReference type="GO" id="GO:0004672">
    <property type="term" value="F:protein kinase activity"/>
    <property type="evidence" value="ECO:0007669"/>
    <property type="project" value="InterPro"/>
</dbReference>
<reference evidence="3" key="2">
    <citation type="journal article" date="2007" name="Science">
        <title>Draft genome sequence of the sexually transmitted pathogen Trichomonas vaginalis.</title>
        <authorList>
            <person name="Carlton J.M."/>
            <person name="Hirt R.P."/>
            <person name="Silva J.C."/>
            <person name="Delcher A.L."/>
            <person name="Schatz M."/>
            <person name="Zhao Q."/>
            <person name="Wortman J.R."/>
            <person name="Bidwell S.L."/>
            <person name="Alsmark U.C.M."/>
            <person name="Besteiro S."/>
            <person name="Sicheritz-Ponten T."/>
            <person name="Noel C.J."/>
            <person name="Dacks J.B."/>
            <person name="Foster P.G."/>
            <person name="Simillion C."/>
            <person name="Van de Peer Y."/>
            <person name="Miranda-Saavedra D."/>
            <person name="Barton G.J."/>
            <person name="Westrop G.D."/>
            <person name="Mueller S."/>
            <person name="Dessi D."/>
            <person name="Fiori P.L."/>
            <person name="Ren Q."/>
            <person name="Paulsen I."/>
            <person name="Zhang H."/>
            <person name="Bastida-Corcuera F.D."/>
            <person name="Simoes-Barbosa A."/>
            <person name="Brown M.T."/>
            <person name="Hayes R.D."/>
            <person name="Mukherjee M."/>
            <person name="Okumura C.Y."/>
            <person name="Schneider R."/>
            <person name="Smith A.J."/>
            <person name="Vanacova S."/>
            <person name="Villalvazo M."/>
            <person name="Haas B.J."/>
            <person name="Pertea M."/>
            <person name="Feldblyum T.V."/>
            <person name="Utterback T.R."/>
            <person name="Shu C.L."/>
            <person name="Osoegawa K."/>
            <person name="de Jong P.J."/>
            <person name="Hrdy I."/>
            <person name="Horvathova L."/>
            <person name="Zubacova Z."/>
            <person name="Dolezal P."/>
            <person name="Malik S.B."/>
            <person name="Logsdon J.M. Jr."/>
            <person name="Henze K."/>
            <person name="Gupta A."/>
            <person name="Wang C.C."/>
            <person name="Dunne R.L."/>
            <person name="Upcroft J.A."/>
            <person name="Upcroft P."/>
            <person name="White O."/>
            <person name="Salzberg S.L."/>
            <person name="Tang P."/>
            <person name="Chiu C.-H."/>
            <person name="Lee Y.-S."/>
            <person name="Embley T.M."/>
            <person name="Coombs G.H."/>
            <person name="Mottram J.C."/>
            <person name="Tachezy J."/>
            <person name="Fraser-Liggett C.M."/>
            <person name="Johnson P.J."/>
        </authorList>
    </citation>
    <scope>NUCLEOTIDE SEQUENCE [LARGE SCALE GENOMIC DNA]</scope>
    <source>
        <strain evidence="3">G3</strain>
    </source>
</reference>
<dbReference type="OrthoDB" id="272077at2759"/>
<dbReference type="VEuPathDB" id="TrichDB:TVAGG3_0232940"/>
<dbReference type="InterPro" id="IPR011990">
    <property type="entry name" value="TPR-like_helical_dom_sf"/>
</dbReference>
<dbReference type="PANTHER" id="PTHR11102:SF147">
    <property type="entry name" value="SEL1L ADAPTOR SUBUNIT OF ERAD E3 UBIQUITIN LIGASE"/>
    <property type="match status" value="1"/>
</dbReference>
<dbReference type="KEGG" id="tva:4758771"/>
<dbReference type="VEuPathDB" id="TrichDB:TVAG_493210"/>
<dbReference type="GO" id="GO:0036503">
    <property type="term" value="P:ERAD pathway"/>
    <property type="evidence" value="ECO:0000318"/>
    <property type="project" value="GO_Central"/>
</dbReference>
<feature type="domain" description="Protein kinase" evidence="2">
    <location>
        <begin position="29"/>
        <end position="295"/>
    </location>
</feature>
<evidence type="ECO:0000256" key="1">
    <source>
        <dbReference type="ARBA" id="ARBA00038101"/>
    </source>
</evidence>
<dbReference type="SUPFAM" id="SSF81901">
    <property type="entry name" value="HCP-like"/>
    <property type="match status" value="2"/>
</dbReference>
<dbReference type="EMBL" id="DS113584">
    <property type="protein sequence ID" value="EAY00948.1"/>
    <property type="molecule type" value="Genomic_DNA"/>
</dbReference>
<evidence type="ECO:0000259" key="2">
    <source>
        <dbReference type="PROSITE" id="PS50011"/>
    </source>
</evidence>
<dbReference type="Pfam" id="PF07714">
    <property type="entry name" value="PK_Tyr_Ser-Thr"/>
    <property type="match status" value="1"/>
</dbReference>
<dbReference type="InterPro" id="IPR011009">
    <property type="entry name" value="Kinase-like_dom_sf"/>
</dbReference>